<dbReference type="RefSeq" id="WP_099325246.1">
    <property type="nucleotide sequence ID" value="NZ_LT934425.1"/>
</dbReference>
<dbReference type="EMBL" id="LT934425">
    <property type="protein sequence ID" value="SOH04543.1"/>
    <property type="molecule type" value="Genomic_DNA"/>
</dbReference>
<evidence type="ECO:0000313" key="2">
    <source>
        <dbReference type="EMBL" id="CAJ71079.1"/>
    </source>
</evidence>
<keyword evidence="1" id="KW-0812">Transmembrane</keyword>
<dbReference type="Proteomes" id="UP000221734">
    <property type="component" value="Chromosome Kuenenia_stuttgartiensis_MBR1"/>
</dbReference>
<organism evidence="2">
    <name type="scientific">Kuenenia stuttgartiensis</name>
    <dbReference type="NCBI Taxonomy" id="174633"/>
    <lineage>
        <taxon>Bacteria</taxon>
        <taxon>Pseudomonadati</taxon>
        <taxon>Planctomycetota</taxon>
        <taxon>Candidatus Brocadiia</taxon>
        <taxon>Candidatus Brocadiales</taxon>
        <taxon>Candidatus Brocadiaceae</taxon>
        <taxon>Candidatus Kuenenia</taxon>
    </lineage>
</organism>
<name>Q1PV32_KUEST</name>
<feature type="transmembrane region" description="Helical" evidence="1">
    <location>
        <begin position="72"/>
        <end position="93"/>
    </location>
</feature>
<proteinExistence type="predicted"/>
<keyword evidence="1" id="KW-1133">Transmembrane helix</keyword>
<sequence length="342" mass="39698">MKIFGISKNIILVFIILISIALNLFAHESTTSLISNNNVSIEKDKNNENIFRKEAKKVVLCYERNKKRVFDFILSLINMFVGAILALAGSWLTSFRTDRKRRKTIKKELENNKNYLTEKYKNIFEELLENDLRKLTKNLSEKGIDNAINFDFHNDDEFKNVSLENLCKEINKDLKANRIDEIVVVDKELNKLLCKPMLYDDIFKKRIPAFKLSEETEGLVNHTNDYRKKSAAELNELEKYFIKRLNRLLIEAAYPAHSPNIKVTRLTKDLENDYFIYLSDTSWNQYKYVISNKDIKISKAYMLIGEINASSKASVHADKEKTLPRLAQAIIKAKDAIDEAIA</sequence>
<keyword evidence="4" id="KW-1185">Reference proteome</keyword>
<keyword evidence="1" id="KW-0472">Membrane</keyword>
<dbReference type="KEGG" id="kst:KSMBR1_2045"/>
<reference evidence="4" key="4">
    <citation type="submission" date="2017-10" db="EMBL/GenBank/DDBJ databases">
        <authorList>
            <person name="Frank J."/>
        </authorList>
    </citation>
    <scope>NUCLEOTIDE SEQUENCE [LARGE SCALE GENOMIC DNA]</scope>
</reference>
<accession>Q1PV32</accession>
<reference evidence="2" key="1">
    <citation type="journal article" date="2006" name="Nature">
        <title>Deciphering the evolution and metabolism of an anammox bacterium from a community genome.</title>
        <authorList>
            <person name="Strous M."/>
            <person name="Pelletier E."/>
            <person name="Mangenot S."/>
            <person name="Rattei T."/>
            <person name="Lehner A."/>
            <person name="Taylor M.W."/>
            <person name="Horn M."/>
            <person name="Daims H."/>
            <person name="Bartol-Mavel D."/>
            <person name="Wincker P."/>
            <person name="Barbe V."/>
            <person name="Fonknechten N."/>
            <person name="Vallenet D."/>
            <person name="Segurens B."/>
            <person name="Schenowitz-Truong C."/>
            <person name="Medigue C."/>
            <person name="Collingro A."/>
            <person name="Snel B."/>
            <person name="Dutilh B.E."/>
            <person name="OpDenCamp H.J.M."/>
            <person name="vanDerDrift C."/>
            <person name="Cirpus I."/>
            <person name="vanDePas-Schoonen K.T."/>
            <person name="Harhangi H.R."/>
            <person name="vanNiftrik L."/>
            <person name="Schmid M."/>
            <person name="Keltjens J."/>
            <person name="vanDeVossenberg J."/>
            <person name="Kartal B."/>
            <person name="Meier H."/>
            <person name="Frishman D."/>
            <person name="Huynen M.A."/>
            <person name="Mewes H."/>
            <person name="Weissenbach J."/>
            <person name="Jetten M.S.M."/>
            <person name="Wagner M."/>
            <person name="LePaslier D."/>
        </authorList>
    </citation>
    <scope>NUCLEOTIDE SEQUENCE</scope>
</reference>
<reference evidence="2" key="2">
    <citation type="submission" date="2006-01" db="EMBL/GenBank/DDBJ databases">
        <authorList>
            <person name="Genoscope"/>
        </authorList>
    </citation>
    <scope>NUCLEOTIDE SEQUENCE</scope>
</reference>
<gene>
    <name evidence="3" type="ORF">KSMBR1_2045</name>
    <name evidence="2" type="ORF">kustc0334</name>
</gene>
<dbReference type="EMBL" id="CT573073">
    <property type="protein sequence ID" value="CAJ71079.1"/>
    <property type="molecule type" value="Genomic_DNA"/>
</dbReference>
<dbReference type="AlphaFoldDB" id="Q1PV32"/>
<evidence type="ECO:0000313" key="4">
    <source>
        <dbReference type="Proteomes" id="UP000221734"/>
    </source>
</evidence>
<evidence type="ECO:0000256" key="1">
    <source>
        <dbReference type="SAM" id="Phobius"/>
    </source>
</evidence>
<protein>
    <submittedName>
        <fullName evidence="2">Uncharacterized protein</fullName>
    </submittedName>
</protein>
<evidence type="ECO:0000313" key="3">
    <source>
        <dbReference type="EMBL" id="SOH04543.1"/>
    </source>
</evidence>
<reference evidence="3" key="3">
    <citation type="submission" date="2017-10" db="EMBL/GenBank/DDBJ databases">
        <authorList>
            <person name="Banno H."/>
            <person name="Chua N.-H."/>
        </authorList>
    </citation>
    <scope>NUCLEOTIDE SEQUENCE [LARGE SCALE GENOMIC DNA]</scope>
    <source>
        <strain evidence="3">Kuenenia_mbr1_ru-nijmegen</strain>
    </source>
</reference>